<gene>
    <name evidence="2" type="ORF">SCARR_02876</name>
</gene>
<feature type="signal peptide" evidence="1">
    <location>
        <begin position="1"/>
        <end position="20"/>
    </location>
</feature>
<reference evidence="2 3" key="1">
    <citation type="submission" date="2019-04" db="EMBL/GenBank/DDBJ databases">
        <authorList>
            <person name="Van Vliet M D."/>
        </authorList>
    </citation>
    <scope>NUCLEOTIDE SEQUENCE [LARGE SCALE GENOMIC DNA]</scope>
    <source>
        <strain evidence="2 3">F21</strain>
    </source>
</reference>
<evidence type="ECO:0000256" key="1">
    <source>
        <dbReference type="SAM" id="SignalP"/>
    </source>
</evidence>
<organism evidence="2 3">
    <name type="scientific">Pontiella sulfatireligans</name>
    <dbReference type="NCBI Taxonomy" id="2750658"/>
    <lineage>
        <taxon>Bacteria</taxon>
        <taxon>Pseudomonadati</taxon>
        <taxon>Kiritimatiellota</taxon>
        <taxon>Kiritimatiellia</taxon>
        <taxon>Kiritimatiellales</taxon>
        <taxon>Pontiellaceae</taxon>
        <taxon>Pontiella</taxon>
    </lineage>
</organism>
<evidence type="ECO:0000313" key="2">
    <source>
        <dbReference type="EMBL" id="VGO20809.1"/>
    </source>
</evidence>
<dbReference type="Proteomes" id="UP000346198">
    <property type="component" value="Unassembled WGS sequence"/>
</dbReference>
<protein>
    <recommendedName>
        <fullName evidence="4">PEP-CTERM protein-sorting domain-containing protein</fullName>
    </recommendedName>
</protein>
<feature type="chain" id="PRO_5025451690" description="PEP-CTERM protein-sorting domain-containing protein" evidence="1">
    <location>
        <begin position="21"/>
        <end position="248"/>
    </location>
</feature>
<dbReference type="EMBL" id="CAAHFH010000002">
    <property type="protein sequence ID" value="VGO20809.1"/>
    <property type="molecule type" value="Genomic_DNA"/>
</dbReference>
<dbReference type="AlphaFoldDB" id="A0A6C2ULG0"/>
<keyword evidence="1" id="KW-0732">Signal</keyword>
<accession>A0A6C2ULG0</accession>
<sequence>MMRLGFLLSAGVLLSVCAHADFVAYDDADEAMYANNNTFYNGQNGGSGFSAWTNGVSGKMETVGLQELSGLHYWKISDAQTLYRPFADSVGFSQGVLSLKVLHQDGGSVLLTSSENETLLTIETGTFWDEDDYEMAAGFILTSGEATTYVRSDYATENVIDYTIEWNTEQQTYEFQAVIDISEYLPSITNTVSGALAFLTEIGGIGFSTKDDEALHFDEIGVVPEPAAISLVLLCSGGMLFVKRRFYV</sequence>
<evidence type="ECO:0008006" key="4">
    <source>
        <dbReference type="Google" id="ProtNLM"/>
    </source>
</evidence>
<evidence type="ECO:0000313" key="3">
    <source>
        <dbReference type="Proteomes" id="UP000346198"/>
    </source>
</evidence>
<dbReference type="RefSeq" id="WP_136062321.1">
    <property type="nucleotide sequence ID" value="NZ_CAAHFH010000002.1"/>
</dbReference>
<proteinExistence type="predicted"/>
<name>A0A6C2ULG0_9BACT</name>
<keyword evidence="3" id="KW-1185">Reference proteome</keyword>